<accession>A0AC61L2Z3</accession>
<dbReference type="Proteomes" id="UP000248329">
    <property type="component" value="Unassembled WGS sequence"/>
</dbReference>
<comment type="caution">
    <text evidence="1">The sequence shown here is derived from an EMBL/GenBank/DDBJ whole genome shotgun (WGS) entry which is preliminary data.</text>
</comment>
<name>A0AC61L2Z3_9EURY</name>
<gene>
    <name evidence="1" type="ORF">C4B59_07190</name>
</gene>
<sequence>MNKIAKASLALVVIFIAILLAIFVQSLSDGKEECITDQVIADIPIRSDLDISFLGPGKSTSVNMVYTLIPSADVKMDVSKGIVLPATVVFVESDLPTGQITLKKSRKYKYKTKIKALVNGDWVIYAAPGVYADIRVVGGDVTSAGVYGISNAEKTIIQYRHREKISDEQRNVLLNITNDWLQRYNSTEYEKQDFNCTVLSVAGSGLSGIDIRCYGCELWGYSNSTLSDRYYFVLGEDVNTGIIKIKNVYRWAYQTPSGYQQKPVCEEIAMKGGGNGETDS</sequence>
<evidence type="ECO:0000313" key="1">
    <source>
        <dbReference type="EMBL" id="PXF60774.1"/>
    </source>
</evidence>
<organism evidence="1 2">
    <name type="scientific">Candidatus Methanogaster sp</name>
    <dbReference type="NCBI Taxonomy" id="3386292"/>
    <lineage>
        <taxon>Archaea</taxon>
        <taxon>Methanobacteriati</taxon>
        <taxon>Methanobacteriota</taxon>
        <taxon>Stenosarchaea group</taxon>
        <taxon>Methanomicrobia</taxon>
        <taxon>Methanosarcinales</taxon>
        <taxon>ANME-2 cluster</taxon>
        <taxon>Candidatus Methanogasteraceae</taxon>
        <taxon>Candidatus Methanogaster</taxon>
    </lineage>
</organism>
<proteinExistence type="predicted"/>
<evidence type="ECO:0000313" key="2">
    <source>
        <dbReference type="Proteomes" id="UP000248329"/>
    </source>
</evidence>
<reference evidence="1" key="1">
    <citation type="submission" date="2018-01" db="EMBL/GenBank/DDBJ databases">
        <authorList>
            <person name="Krukenberg V."/>
        </authorList>
    </citation>
    <scope>NUCLEOTIDE SEQUENCE</scope>
    <source>
        <strain evidence="1">E20ANME2</strain>
    </source>
</reference>
<protein>
    <submittedName>
        <fullName evidence="1">Uncharacterized protein</fullName>
    </submittedName>
</protein>
<dbReference type="EMBL" id="PQXF01000011">
    <property type="protein sequence ID" value="PXF60774.1"/>
    <property type="molecule type" value="Genomic_DNA"/>
</dbReference>